<dbReference type="InterPro" id="IPR036390">
    <property type="entry name" value="WH_DNA-bd_sf"/>
</dbReference>
<dbReference type="GO" id="GO:0005737">
    <property type="term" value="C:cytoplasm"/>
    <property type="evidence" value="ECO:0007669"/>
    <property type="project" value="UniProtKB-SubCell"/>
</dbReference>
<comment type="caution">
    <text evidence="12">The sequence shown here is derived from an EMBL/GenBank/DDBJ whole genome shotgun (WGS) entry which is preliminary data.</text>
</comment>
<feature type="binding site" evidence="11">
    <location>
        <position position="136"/>
    </location>
    <ligand>
        <name>Zn(2+)</name>
        <dbReference type="ChEBI" id="CHEBI:29105"/>
    </ligand>
</feature>
<dbReference type="Proteomes" id="UP000605670">
    <property type="component" value="Unassembled WGS sequence"/>
</dbReference>
<sequence length="138" mass="15022">MPTSTDLLRHAGLRVTRPRLTVLEALRTHPHVDVAELLRLTREDSAPVSVQGVYDVLTALSEGGVLRRIQPASSPARFELELGDNHHHAVCRSCHLVVDVPCSTGLAPCLETSAVTEQGFTAEEAEVIYWGLCPDCQS</sequence>
<comment type="similarity">
    <text evidence="2">Belongs to the Fur family.</text>
</comment>
<evidence type="ECO:0000256" key="2">
    <source>
        <dbReference type="ARBA" id="ARBA00007957"/>
    </source>
</evidence>
<dbReference type="GO" id="GO:1900376">
    <property type="term" value="P:regulation of secondary metabolite biosynthetic process"/>
    <property type="evidence" value="ECO:0007669"/>
    <property type="project" value="TreeGrafter"/>
</dbReference>
<evidence type="ECO:0000313" key="12">
    <source>
        <dbReference type="EMBL" id="GGF48832.1"/>
    </source>
</evidence>
<dbReference type="GO" id="GO:0000976">
    <property type="term" value="F:transcription cis-regulatory region binding"/>
    <property type="evidence" value="ECO:0007669"/>
    <property type="project" value="TreeGrafter"/>
</dbReference>
<keyword evidence="13" id="KW-1185">Reference proteome</keyword>
<keyword evidence="10" id="KW-0804">Transcription</keyword>
<evidence type="ECO:0000256" key="11">
    <source>
        <dbReference type="PIRSR" id="PIRSR602481-1"/>
    </source>
</evidence>
<keyword evidence="8" id="KW-0805">Transcription regulation</keyword>
<comment type="subcellular location">
    <subcellularLocation>
        <location evidence="1">Cytoplasm</location>
    </subcellularLocation>
</comment>
<dbReference type="RefSeq" id="WP_188429639.1">
    <property type="nucleotide sequence ID" value="NZ_BAABKH010000001.1"/>
</dbReference>
<dbReference type="GO" id="GO:0003700">
    <property type="term" value="F:DNA-binding transcription factor activity"/>
    <property type="evidence" value="ECO:0007669"/>
    <property type="project" value="InterPro"/>
</dbReference>
<dbReference type="GO" id="GO:0045892">
    <property type="term" value="P:negative regulation of DNA-templated transcription"/>
    <property type="evidence" value="ECO:0007669"/>
    <property type="project" value="TreeGrafter"/>
</dbReference>
<keyword evidence="5 11" id="KW-0479">Metal-binding</keyword>
<protein>
    <submittedName>
        <fullName evidence="12">Transcriptional repressor</fullName>
    </submittedName>
</protein>
<reference evidence="12" key="1">
    <citation type="journal article" date="2014" name="Int. J. Syst. Evol. Microbiol.">
        <title>Complete genome sequence of Corynebacterium casei LMG S-19264T (=DSM 44701T), isolated from a smear-ripened cheese.</title>
        <authorList>
            <consortium name="US DOE Joint Genome Institute (JGI-PGF)"/>
            <person name="Walter F."/>
            <person name="Albersmeier A."/>
            <person name="Kalinowski J."/>
            <person name="Ruckert C."/>
        </authorList>
    </citation>
    <scope>NUCLEOTIDE SEQUENCE</scope>
    <source>
        <strain evidence="12">CGMCC 1.12160</strain>
    </source>
</reference>
<accession>A0A917BP69</accession>
<dbReference type="SUPFAM" id="SSF46785">
    <property type="entry name" value="Winged helix' DNA-binding domain"/>
    <property type="match status" value="1"/>
</dbReference>
<evidence type="ECO:0000256" key="1">
    <source>
        <dbReference type="ARBA" id="ARBA00004496"/>
    </source>
</evidence>
<dbReference type="AlphaFoldDB" id="A0A917BP69"/>
<dbReference type="Gene3D" id="1.10.10.10">
    <property type="entry name" value="Winged helix-like DNA-binding domain superfamily/Winged helix DNA-binding domain"/>
    <property type="match status" value="1"/>
</dbReference>
<dbReference type="InterPro" id="IPR036388">
    <property type="entry name" value="WH-like_DNA-bd_sf"/>
</dbReference>
<evidence type="ECO:0000256" key="9">
    <source>
        <dbReference type="ARBA" id="ARBA00023125"/>
    </source>
</evidence>
<keyword evidence="4" id="KW-0678">Repressor</keyword>
<dbReference type="PANTHER" id="PTHR33202:SF18">
    <property type="entry name" value="TRANSCRIPTIONAL REGULATOR FURA"/>
    <property type="match status" value="1"/>
</dbReference>
<keyword evidence="7" id="KW-0408">Iron</keyword>
<organism evidence="12 13">
    <name type="scientific">Ornithinimicrobium tianjinense</name>
    <dbReference type="NCBI Taxonomy" id="1195761"/>
    <lineage>
        <taxon>Bacteria</taxon>
        <taxon>Bacillati</taxon>
        <taxon>Actinomycetota</taxon>
        <taxon>Actinomycetes</taxon>
        <taxon>Micrococcales</taxon>
        <taxon>Ornithinimicrobiaceae</taxon>
        <taxon>Ornithinimicrobium</taxon>
    </lineage>
</organism>
<evidence type="ECO:0000256" key="6">
    <source>
        <dbReference type="ARBA" id="ARBA00022833"/>
    </source>
</evidence>
<dbReference type="EMBL" id="BMEM01000002">
    <property type="protein sequence ID" value="GGF48832.1"/>
    <property type="molecule type" value="Genomic_DNA"/>
</dbReference>
<feature type="binding site" evidence="11">
    <location>
        <position position="94"/>
    </location>
    <ligand>
        <name>Zn(2+)</name>
        <dbReference type="ChEBI" id="CHEBI:29105"/>
    </ligand>
</feature>
<dbReference type="PANTHER" id="PTHR33202">
    <property type="entry name" value="ZINC UPTAKE REGULATION PROTEIN"/>
    <property type="match status" value="1"/>
</dbReference>
<dbReference type="CDD" id="cd07153">
    <property type="entry name" value="Fur_like"/>
    <property type="match status" value="1"/>
</dbReference>
<proteinExistence type="inferred from homology"/>
<dbReference type="InterPro" id="IPR043135">
    <property type="entry name" value="Fur_C"/>
</dbReference>
<dbReference type="InterPro" id="IPR002481">
    <property type="entry name" value="FUR"/>
</dbReference>
<evidence type="ECO:0000256" key="7">
    <source>
        <dbReference type="ARBA" id="ARBA00023004"/>
    </source>
</evidence>
<dbReference type="Pfam" id="PF01475">
    <property type="entry name" value="FUR"/>
    <property type="match status" value="1"/>
</dbReference>
<dbReference type="GO" id="GO:0008270">
    <property type="term" value="F:zinc ion binding"/>
    <property type="evidence" value="ECO:0007669"/>
    <property type="project" value="TreeGrafter"/>
</dbReference>
<dbReference type="Gene3D" id="3.30.1490.190">
    <property type="match status" value="1"/>
</dbReference>
<feature type="binding site" evidence="11">
    <location>
        <position position="133"/>
    </location>
    <ligand>
        <name>Zn(2+)</name>
        <dbReference type="ChEBI" id="CHEBI:29105"/>
    </ligand>
</feature>
<evidence type="ECO:0000256" key="4">
    <source>
        <dbReference type="ARBA" id="ARBA00022491"/>
    </source>
</evidence>
<keyword evidence="9" id="KW-0238">DNA-binding</keyword>
<name>A0A917BP69_9MICO</name>
<evidence type="ECO:0000256" key="5">
    <source>
        <dbReference type="ARBA" id="ARBA00022723"/>
    </source>
</evidence>
<keyword evidence="3" id="KW-0963">Cytoplasm</keyword>
<feature type="binding site" evidence="11">
    <location>
        <position position="91"/>
    </location>
    <ligand>
        <name>Zn(2+)</name>
        <dbReference type="ChEBI" id="CHEBI:29105"/>
    </ligand>
</feature>
<evidence type="ECO:0000256" key="10">
    <source>
        <dbReference type="ARBA" id="ARBA00023163"/>
    </source>
</evidence>
<reference evidence="12" key="2">
    <citation type="submission" date="2020-09" db="EMBL/GenBank/DDBJ databases">
        <authorList>
            <person name="Sun Q."/>
            <person name="Zhou Y."/>
        </authorList>
    </citation>
    <scope>NUCLEOTIDE SEQUENCE</scope>
    <source>
        <strain evidence="12">CGMCC 1.12160</strain>
    </source>
</reference>
<comment type="cofactor">
    <cofactor evidence="11">
        <name>Zn(2+)</name>
        <dbReference type="ChEBI" id="CHEBI:29105"/>
    </cofactor>
    <text evidence="11">Binds 1 zinc ion per subunit.</text>
</comment>
<evidence type="ECO:0000256" key="8">
    <source>
        <dbReference type="ARBA" id="ARBA00023015"/>
    </source>
</evidence>
<keyword evidence="6 11" id="KW-0862">Zinc</keyword>
<gene>
    <name evidence="12" type="primary">fur</name>
    <name evidence="12" type="ORF">GCM10011366_15830</name>
</gene>
<evidence type="ECO:0000313" key="13">
    <source>
        <dbReference type="Proteomes" id="UP000605670"/>
    </source>
</evidence>
<evidence type="ECO:0000256" key="3">
    <source>
        <dbReference type="ARBA" id="ARBA00022490"/>
    </source>
</evidence>